<keyword evidence="1" id="KW-1133">Transmembrane helix</keyword>
<evidence type="ECO:0000256" key="2">
    <source>
        <dbReference type="SAM" id="SignalP"/>
    </source>
</evidence>
<accession>A0A926HMR6</accession>
<reference evidence="3" key="1">
    <citation type="submission" date="2020-08" db="EMBL/GenBank/DDBJ databases">
        <title>Genome public.</title>
        <authorList>
            <person name="Liu C."/>
            <person name="Sun Q."/>
        </authorList>
    </citation>
    <scope>NUCLEOTIDE SEQUENCE</scope>
    <source>
        <strain evidence="3">NSJ-44</strain>
    </source>
</reference>
<dbReference type="InterPro" id="IPR014194">
    <property type="entry name" value="Spore_III_AE"/>
</dbReference>
<sequence>MKRRTAKAILILLVLGMVLLPPQSAAAAPDAGLRQDAQAQLDTLPLAPLEEYWQQLPPEAQQALPEGIRPLIEGEMQGGAQDGETALDFLKDYALNAWPQMRNFCVQLIAIVILSAVANAMQSGLRTGQSTNLVSLCTYACAMCLIIAQIASLSVDTAKTIGQIGQWMELITPVLTILLVGLGGAVTSGIFQPLTLLLSGGIIQTIANLVLPLTMASTAATVISHFAPKDMISKLPKLLLSLTKWTIGIVMTVFLAVMAIKGLGAASADGISLRTARYAAGSAIPVVGTMVADTMDTLIACSALVKNSIGTTGVLILFLIAALPVVKIFLLMVTLRLCSTVAQPLGEQKLSQAMEDLSTALSLLMACMITTAIMSIITITLFVIAGDWILMMH</sequence>
<comment type="caution">
    <text evidence="3">The sequence shown here is derived from an EMBL/GenBank/DDBJ whole genome shotgun (WGS) entry which is preliminary data.</text>
</comment>
<feature type="transmembrane region" description="Helical" evidence="1">
    <location>
        <begin position="133"/>
        <end position="151"/>
    </location>
</feature>
<feature type="signal peptide" evidence="2">
    <location>
        <begin position="1"/>
        <end position="27"/>
    </location>
</feature>
<feature type="transmembrane region" description="Helical" evidence="1">
    <location>
        <begin position="206"/>
        <end position="227"/>
    </location>
</feature>
<organism evidence="3 4">
    <name type="scientific">Luoshenia tenuis</name>
    <dbReference type="NCBI Taxonomy" id="2763654"/>
    <lineage>
        <taxon>Bacteria</taxon>
        <taxon>Bacillati</taxon>
        <taxon>Bacillota</taxon>
        <taxon>Clostridia</taxon>
        <taxon>Christensenellales</taxon>
        <taxon>Christensenellaceae</taxon>
        <taxon>Luoshenia</taxon>
    </lineage>
</organism>
<evidence type="ECO:0000256" key="1">
    <source>
        <dbReference type="SAM" id="Phobius"/>
    </source>
</evidence>
<feature type="transmembrane region" description="Helical" evidence="1">
    <location>
        <begin position="247"/>
        <end position="268"/>
    </location>
</feature>
<feature type="transmembrane region" description="Helical" evidence="1">
    <location>
        <begin position="171"/>
        <end position="194"/>
    </location>
</feature>
<evidence type="ECO:0000313" key="4">
    <source>
        <dbReference type="Proteomes" id="UP000654279"/>
    </source>
</evidence>
<feature type="transmembrane region" description="Helical" evidence="1">
    <location>
        <begin position="101"/>
        <end position="121"/>
    </location>
</feature>
<gene>
    <name evidence="3" type="ORF">H8699_05500</name>
</gene>
<dbReference type="Pfam" id="PF09546">
    <property type="entry name" value="Spore_III_AE"/>
    <property type="match status" value="1"/>
</dbReference>
<keyword evidence="1" id="KW-0812">Transmembrane</keyword>
<proteinExistence type="predicted"/>
<keyword evidence="2" id="KW-0732">Signal</keyword>
<protein>
    <submittedName>
        <fullName evidence="3">Stage III sporulation protein AE</fullName>
    </submittedName>
</protein>
<evidence type="ECO:0000313" key="3">
    <source>
        <dbReference type="EMBL" id="MBC8528875.1"/>
    </source>
</evidence>
<name>A0A926HMR6_9FIRM</name>
<keyword evidence="1" id="KW-0472">Membrane</keyword>
<dbReference type="Proteomes" id="UP000654279">
    <property type="component" value="Unassembled WGS sequence"/>
</dbReference>
<dbReference type="RefSeq" id="WP_249284823.1">
    <property type="nucleotide sequence ID" value="NZ_JACRSO010000002.1"/>
</dbReference>
<dbReference type="EMBL" id="JACRSO010000002">
    <property type="protein sequence ID" value="MBC8528875.1"/>
    <property type="molecule type" value="Genomic_DNA"/>
</dbReference>
<feature type="chain" id="PRO_5037020875" evidence="2">
    <location>
        <begin position="28"/>
        <end position="393"/>
    </location>
</feature>
<feature type="transmembrane region" description="Helical" evidence="1">
    <location>
        <begin position="357"/>
        <end position="390"/>
    </location>
</feature>
<keyword evidence="4" id="KW-1185">Reference proteome</keyword>
<feature type="transmembrane region" description="Helical" evidence="1">
    <location>
        <begin position="314"/>
        <end position="337"/>
    </location>
</feature>
<dbReference type="AlphaFoldDB" id="A0A926HMR6"/>